<accession>A0AAN9HQA7</accession>
<gene>
    <name evidence="2" type="ORF">RIF29_40011</name>
</gene>
<feature type="region of interest" description="Disordered" evidence="1">
    <location>
        <begin position="51"/>
        <end position="72"/>
    </location>
</feature>
<evidence type="ECO:0000313" key="3">
    <source>
        <dbReference type="Proteomes" id="UP001372338"/>
    </source>
</evidence>
<evidence type="ECO:0000313" key="2">
    <source>
        <dbReference type="EMBL" id="KAK7245176.1"/>
    </source>
</evidence>
<organism evidence="2 3">
    <name type="scientific">Crotalaria pallida</name>
    <name type="common">Smooth rattlebox</name>
    <name type="synonym">Crotalaria striata</name>
    <dbReference type="NCBI Taxonomy" id="3830"/>
    <lineage>
        <taxon>Eukaryota</taxon>
        <taxon>Viridiplantae</taxon>
        <taxon>Streptophyta</taxon>
        <taxon>Embryophyta</taxon>
        <taxon>Tracheophyta</taxon>
        <taxon>Spermatophyta</taxon>
        <taxon>Magnoliopsida</taxon>
        <taxon>eudicotyledons</taxon>
        <taxon>Gunneridae</taxon>
        <taxon>Pentapetalae</taxon>
        <taxon>rosids</taxon>
        <taxon>fabids</taxon>
        <taxon>Fabales</taxon>
        <taxon>Fabaceae</taxon>
        <taxon>Papilionoideae</taxon>
        <taxon>50 kb inversion clade</taxon>
        <taxon>genistoids sensu lato</taxon>
        <taxon>core genistoids</taxon>
        <taxon>Crotalarieae</taxon>
        <taxon>Crotalaria</taxon>
    </lineage>
</organism>
<name>A0AAN9HQA7_CROPI</name>
<comment type="caution">
    <text evidence="2">The sequence shown here is derived from an EMBL/GenBank/DDBJ whole genome shotgun (WGS) entry which is preliminary data.</text>
</comment>
<dbReference type="Proteomes" id="UP001372338">
    <property type="component" value="Unassembled WGS sequence"/>
</dbReference>
<proteinExistence type="predicted"/>
<feature type="compositionally biased region" description="Basic residues" evidence="1">
    <location>
        <begin position="56"/>
        <end position="65"/>
    </location>
</feature>
<keyword evidence="3" id="KW-1185">Reference proteome</keyword>
<dbReference type="AlphaFoldDB" id="A0AAN9HQA7"/>
<evidence type="ECO:0000256" key="1">
    <source>
        <dbReference type="SAM" id="MobiDB-lite"/>
    </source>
</evidence>
<sequence>MIRVNSLHLRAGALITRIYCSDFPEYQANKRFIGVRNNVIVVFASSDSEKTMTRDTHKHKHRKKKFTWEPNY</sequence>
<dbReference type="EMBL" id="JAYWIO010000008">
    <property type="protein sequence ID" value="KAK7245176.1"/>
    <property type="molecule type" value="Genomic_DNA"/>
</dbReference>
<protein>
    <submittedName>
        <fullName evidence="2">Uncharacterized protein</fullName>
    </submittedName>
</protein>
<reference evidence="2 3" key="1">
    <citation type="submission" date="2024-01" db="EMBL/GenBank/DDBJ databases">
        <title>The genomes of 5 underutilized Papilionoideae crops provide insights into root nodulation and disease resistanc.</title>
        <authorList>
            <person name="Yuan L."/>
        </authorList>
    </citation>
    <scope>NUCLEOTIDE SEQUENCE [LARGE SCALE GENOMIC DNA]</scope>
    <source>
        <strain evidence="2">ZHUSHIDOU_FW_LH</strain>
        <tissue evidence="2">Leaf</tissue>
    </source>
</reference>